<dbReference type="InterPro" id="IPR052907">
    <property type="entry name" value="Beta-lactamase/esterase"/>
</dbReference>
<organism evidence="2 3">
    <name type="scientific">Saccoglossus kowalevskii</name>
    <name type="common">Acorn worm</name>
    <dbReference type="NCBI Taxonomy" id="10224"/>
    <lineage>
        <taxon>Eukaryota</taxon>
        <taxon>Metazoa</taxon>
        <taxon>Hemichordata</taxon>
        <taxon>Enteropneusta</taxon>
        <taxon>Harrimaniidae</taxon>
        <taxon>Saccoglossus</taxon>
    </lineage>
</organism>
<dbReference type="Pfam" id="PF00144">
    <property type="entry name" value="Beta-lactamase"/>
    <property type="match status" value="1"/>
</dbReference>
<dbReference type="PANTHER" id="PTHR43319:SF3">
    <property type="entry name" value="BETA-LACTAMASE-RELATED DOMAIN-CONTAINING PROTEIN"/>
    <property type="match status" value="1"/>
</dbReference>
<keyword evidence="2" id="KW-1185">Reference proteome</keyword>
<sequence>MGFLLILQTATIVAVIAIAVQLIRYLRLKRLPVLTGGSVAPGFEEIERVFRSLHEQGLEAGSAFAVYYKGQKVVDLWGGYANYDEADPWLEDTMSLAYSSTKGVVAICIAVAVDRGYLDYDQKVSHYWPEFAQNGKENITVKQLVNHEDWATCFESENHNGDS</sequence>
<evidence type="ECO:0000313" key="2">
    <source>
        <dbReference type="Proteomes" id="UP000694865"/>
    </source>
</evidence>
<dbReference type="RefSeq" id="XP_006815236.1">
    <property type="nucleotide sequence ID" value="XM_006815173.1"/>
</dbReference>
<accession>A0ABM0M5E5</accession>
<name>A0ABM0M5E5_SACKO</name>
<dbReference type="Proteomes" id="UP000694865">
    <property type="component" value="Unplaced"/>
</dbReference>
<dbReference type="InterPro" id="IPR001466">
    <property type="entry name" value="Beta-lactam-related"/>
</dbReference>
<feature type="domain" description="Beta-lactamase-related" evidence="1">
    <location>
        <begin position="47"/>
        <end position="147"/>
    </location>
</feature>
<evidence type="ECO:0000259" key="1">
    <source>
        <dbReference type="Pfam" id="PF00144"/>
    </source>
</evidence>
<dbReference type="Gene3D" id="3.40.710.10">
    <property type="entry name" value="DD-peptidase/beta-lactamase superfamily"/>
    <property type="match status" value="1"/>
</dbReference>
<proteinExistence type="predicted"/>
<dbReference type="GeneID" id="102804962"/>
<evidence type="ECO:0000313" key="3">
    <source>
        <dbReference type="RefSeq" id="XP_006815236.1"/>
    </source>
</evidence>
<reference evidence="3" key="1">
    <citation type="submission" date="2025-08" db="UniProtKB">
        <authorList>
            <consortium name="RefSeq"/>
        </authorList>
    </citation>
    <scope>IDENTIFICATION</scope>
    <source>
        <tissue evidence="3">Testes</tissue>
    </source>
</reference>
<protein>
    <submittedName>
        <fullName evidence="3">Beta-lactamase domain-containing protein 2-like</fullName>
    </submittedName>
</protein>
<gene>
    <name evidence="3" type="primary">LOC102804962</name>
</gene>
<dbReference type="PANTHER" id="PTHR43319">
    <property type="entry name" value="BETA-LACTAMASE-RELATED"/>
    <property type="match status" value="1"/>
</dbReference>
<dbReference type="InterPro" id="IPR012338">
    <property type="entry name" value="Beta-lactam/transpept-like"/>
</dbReference>
<dbReference type="SUPFAM" id="SSF56601">
    <property type="entry name" value="beta-lactamase/transpeptidase-like"/>
    <property type="match status" value="1"/>
</dbReference>